<feature type="domain" description="Reverse transcriptase" evidence="8">
    <location>
        <begin position="1"/>
        <end position="53"/>
    </location>
</feature>
<keyword evidence="4" id="KW-0255">Endonuclease</keyword>
<keyword evidence="1" id="KW-0808">Transferase</keyword>
<evidence type="ECO:0000256" key="6">
    <source>
        <dbReference type="ARBA" id="ARBA00022918"/>
    </source>
</evidence>
<keyword evidence="6" id="KW-0695">RNA-directed DNA polymerase</keyword>
<reference evidence="11" key="1">
    <citation type="submission" date="2025-08" db="UniProtKB">
        <authorList>
            <consortium name="RefSeq"/>
        </authorList>
    </citation>
    <scope>IDENTIFICATION</scope>
    <source>
        <tissue evidence="11">Leaf</tissue>
    </source>
</reference>
<dbReference type="InterPro" id="IPR041373">
    <property type="entry name" value="RT_RNaseH"/>
</dbReference>
<accession>A0A1S3W1K1</accession>
<dbReference type="GO" id="GO:0003964">
    <property type="term" value="F:RNA-directed DNA polymerase activity"/>
    <property type="evidence" value="ECO:0007669"/>
    <property type="project" value="UniProtKB-KW"/>
</dbReference>
<feature type="domain" description="RNase H type-1" evidence="9">
    <location>
        <begin position="239"/>
        <end position="370"/>
    </location>
</feature>
<dbReference type="Gene3D" id="3.30.420.10">
    <property type="entry name" value="Ribonuclease H-like superfamily/Ribonuclease H"/>
    <property type="match status" value="1"/>
</dbReference>
<dbReference type="Pfam" id="PF00078">
    <property type="entry name" value="RVT_1"/>
    <property type="match status" value="1"/>
</dbReference>
<evidence type="ECO:0000256" key="5">
    <source>
        <dbReference type="ARBA" id="ARBA00022801"/>
    </source>
</evidence>
<dbReference type="OrthoDB" id="101614at2759"/>
<dbReference type="InterPro" id="IPR043128">
    <property type="entry name" value="Rev_trsase/Diguanyl_cyclase"/>
</dbReference>
<dbReference type="PANTHER" id="PTHR48475">
    <property type="entry name" value="RIBONUCLEASE H"/>
    <property type="match status" value="1"/>
</dbReference>
<dbReference type="InterPro" id="IPR002156">
    <property type="entry name" value="RNaseH_domain"/>
</dbReference>
<dbReference type="SUPFAM" id="SSF56672">
    <property type="entry name" value="DNA/RNA polymerases"/>
    <property type="match status" value="1"/>
</dbReference>
<evidence type="ECO:0000313" key="10">
    <source>
        <dbReference type="Proteomes" id="UP000087766"/>
    </source>
</evidence>
<dbReference type="Pfam" id="PF17917">
    <property type="entry name" value="RT_RNaseH"/>
    <property type="match status" value="1"/>
</dbReference>
<keyword evidence="3" id="KW-0540">Nuclease</keyword>
<evidence type="ECO:0000256" key="3">
    <source>
        <dbReference type="ARBA" id="ARBA00022722"/>
    </source>
</evidence>
<feature type="compositionally biased region" description="Basic and acidic residues" evidence="7">
    <location>
        <begin position="517"/>
        <end position="601"/>
    </location>
</feature>
<evidence type="ECO:0000256" key="2">
    <source>
        <dbReference type="ARBA" id="ARBA00022695"/>
    </source>
</evidence>
<dbReference type="GO" id="GO:0004523">
    <property type="term" value="F:RNA-DNA hybrid ribonuclease activity"/>
    <property type="evidence" value="ECO:0007669"/>
    <property type="project" value="InterPro"/>
</dbReference>
<dbReference type="InterPro" id="IPR000477">
    <property type="entry name" value="RT_dom"/>
</dbReference>
<evidence type="ECO:0000256" key="7">
    <source>
        <dbReference type="SAM" id="MobiDB-lite"/>
    </source>
</evidence>
<dbReference type="PANTHER" id="PTHR48475:SF2">
    <property type="entry name" value="RIBONUCLEASE H"/>
    <property type="match status" value="1"/>
</dbReference>
<proteinExistence type="predicted"/>
<dbReference type="PROSITE" id="PS50878">
    <property type="entry name" value="RT_POL"/>
    <property type="match status" value="1"/>
</dbReference>
<organism evidence="10 11">
    <name type="scientific">Vigna radiata var. radiata</name>
    <name type="common">Mung bean</name>
    <name type="synonym">Phaseolus aureus</name>
    <dbReference type="NCBI Taxonomy" id="3916"/>
    <lineage>
        <taxon>Eukaryota</taxon>
        <taxon>Viridiplantae</taxon>
        <taxon>Streptophyta</taxon>
        <taxon>Embryophyta</taxon>
        <taxon>Tracheophyta</taxon>
        <taxon>Spermatophyta</taxon>
        <taxon>Magnoliopsida</taxon>
        <taxon>eudicotyledons</taxon>
        <taxon>Gunneridae</taxon>
        <taxon>Pentapetalae</taxon>
        <taxon>rosids</taxon>
        <taxon>fabids</taxon>
        <taxon>Fabales</taxon>
        <taxon>Fabaceae</taxon>
        <taxon>Papilionoideae</taxon>
        <taxon>50 kb inversion clade</taxon>
        <taxon>NPAAA clade</taxon>
        <taxon>indigoferoid/millettioid clade</taxon>
        <taxon>Phaseoleae</taxon>
        <taxon>Vigna</taxon>
    </lineage>
</organism>
<keyword evidence="10" id="KW-1185">Reference proteome</keyword>
<dbReference type="SUPFAM" id="SSF53098">
    <property type="entry name" value="Ribonuclease H-like"/>
    <property type="match status" value="1"/>
</dbReference>
<dbReference type="InterPro" id="IPR043502">
    <property type="entry name" value="DNA/RNA_pol_sf"/>
</dbReference>
<evidence type="ECO:0000313" key="11">
    <source>
        <dbReference type="RefSeq" id="XP_014524460.1"/>
    </source>
</evidence>
<dbReference type="PROSITE" id="PS50879">
    <property type="entry name" value="RNASE_H_1"/>
    <property type="match status" value="1"/>
</dbReference>
<dbReference type="CDD" id="cd09279">
    <property type="entry name" value="RNase_HI_like"/>
    <property type="match status" value="1"/>
</dbReference>
<name>A0A1S3W1K1_VIGRR</name>
<dbReference type="GeneID" id="106780677"/>
<dbReference type="InterPro" id="IPR036397">
    <property type="entry name" value="RNaseH_sf"/>
</dbReference>
<feature type="region of interest" description="Disordered" evidence="7">
    <location>
        <begin position="492"/>
        <end position="601"/>
    </location>
</feature>
<dbReference type="Gene3D" id="3.30.70.270">
    <property type="match status" value="2"/>
</dbReference>
<dbReference type="KEGG" id="vra:106780677"/>
<evidence type="ECO:0000259" key="8">
    <source>
        <dbReference type="PROSITE" id="PS50878"/>
    </source>
</evidence>
<dbReference type="AlphaFoldDB" id="A0A1S3W1K1"/>
<dbReference type="Pfam" id="PF13456">
    <property type="entry name" value="RVT_3"/>
    <property type="match status" value="1"/>
</dbReference>
<dbReference type="InterPro" id="IPR012337">
    <property type="entry name" value="RNaseH-like_sf"/>
</dbReference>
<dbReference type="GO" id="GO:0003676">
    <property type="term" value="F:nucleic acid binding"/>
    <property type="evidence" value="ECO:0007669"/>
    <property type="project" value="InterPro"/>
</dbReference>
<evidence type="ECO:0000259" key="9">
    <source>
        <dbReference type="PROSITE" id="PS50879"/>
    </source>
</evidence>
<evidence type="ECO:0000256" key="1">
    <source>
        <dbReference type="ARBA" id="ARBA00022679"/>
    </source>
</evidence>
<sequence>MYVDDIVVRSWSVEDHVKDLEEVFAQVRKFDMRLNPSKCTFGVQAGKFLGFMLTARGIEANPDKCRAVVEMRSPQSLKEVQRLVGRLTALSRFIPRLVECIKPIKVMKKDVQICWDGQCEAVFEEVKKILTEPPEKPEMKLVYCVSRGLKEAKVWYQRVEKVALSLLYAARRLRPYFQGHQVVVRADHPIEKVLHKPDLAGRLVGWSIELLKFGLRYEPRGSVREHHLAEFPVEIFPDTNEAFCWKLSVDCSSNKQGGGAGIVLEGPSRLMIEQSLIFKFKLSNNQAEYEALLAGLELARDLGVEHLECKTDSRLVEGQMKGTFQIKDDQLQQYVDKFKQLEACFKSVEIKHVPKKENSRVDMLSKLASRKEKGHLSSAVFSMGNGHRRAIPGRESTEKILAHSSGLLHQVGRSRTTSYDFCLSGESPFNLTYGSDAMLPVEVGEPTVRQMANDMNANEEFLRNYLDVLEERRRVATIKNEAQKRLVAQRYSTKVQRKTANARKKPEEGTLASNWDDQVKRSEEKRSQKNDFKESQDVRKLTPDREERSKAKRSQKNDFKESQDVRKLTPDRVERSKVERSQKIDFKESQDVRKFTPDREE</sequence>
<evidence type="ECO:0000256" key="4">
    <source>
        <dbReference type="ARBA" id="ARBA00022759"/>
    </source>
</evidence>
<gene>
    <name evidence="11" type="primary">LOC106780677</name>
</gene>
<dbReference type="STRING" id="3916.A0A1S3W1K1"/>
<keyword evidence="5" id="KW-0378">Hydrolase</keyword>
<protein>
    <submittedName>
        <fullName evidence="11">Uncharacterized protein LOC106780677</fullName>
    </submittedName>
</protein>
<keyword evidence="2" id="KW-0548">Nucleotidyltransferase</keyword>
<dbReference type="RefSeq" id="XP_014524460.1">
    <property type="nucleotide sequence ID" value="XM_014668974.1"/>
</dbReference>
<dbReference type="Proteomes" id="UP000087766">
    <property type="component" value="Unplaced"/>
</dbReference>